<protein>
    <submittedName>
        <fullName evidence="2">GNAT family N-acetyltransferase</fullName>
    </submittedName>
</protein>
<dbReference type="CDD" id="cd04301">
    <property type="entry name" value="NAT_SF"/>
    <property type="match status" value="1"/>
</dbReference>
<evidence type="ECO:0000313" key="2">
    <source>
        <dbReference type="EMBL" id="MBT8798370.1"/>
    </source>
</evidence>
<evidence type="ECO:0000259" key="1">
    <source>
        <dbReference type="PROSITE" id="PS51186"/>
    </source>
</evidence>
<gene>
    <name evidence="2" type="ORF">J0P97_09835</name>
</gene>
<dbReference type="Gene3D" id="3.40.630.30">
    <property type="match status" value="1"/>
</dbReference>
<dbReference type="PANTHER" id="PTHR41700:SF1">
    <property type="entry name" value="N-ACETYLTRANSFERASE DOMAIN-CONTAINING PROTEIN"/>
    <property type="match status" value="1"/>
</dbReference>
<evidence type="ECO:0000313" key="3">
    <source>
        <dbReference type="Proteomes" id="UP000740605"/>
    </source>
</evidence>
<proteinExistence type="predicted"/>
<dbReference type="Pfam" id="PF00583">
    <property type="entry name" value="Acetyltransf_1"/>
    <property type="match status" value="1"/>
</dbReference>
<dbReference type="InterPro" id="IPR038764">
    <property type="entry name" value="GNAT_N_AcTrfase_prd"/>
</dbReference>
<reference evidence="2 3" key="1">
    <citation type="submission" date="2021-03" db="EMBL/GenBank/DDBJ databases">
        <title>Microbacterium pauli sp. nov., isolated from microfiltered milk.</title>
        <authorList>
            <person name="Bellassi P."/>
            <person name="Fontana A."/>
            <person name="Callegari M.L."/>
            <person name="Lorenzo M."/>
            <person name="Cappa F."/>
        </authorList>
    </citation>
    <scope>NUCLEOTIDE SEQUENCE [LARGE SCALE GENOMIC DNA]</scope>
    <source>
        <strain evidence="2 3">DSM 18909</strain>
    </source>
</reference>
<dbReference type="SUPFAM" id="SSF55729">
    <property type="entry name" value="Acyl-CoA N-acyltransferases (Nat)"/>
    <property type="match status" value="1"/>
</dbReference>
<organism evidence="2 3">
    <name type="scientific">Microbacterium flavum</name>
    <dbReference type="NCBI Taxonomy" id="415216"/>
    <lineage>
        <taxon>Bacteria</taxon>
        <taxon>Bacillati</taxon>
        <taxon>Actinomycetota</taxon>
        <taxon>Actinomycetes</taxon>
        <taxon>Micrococcales</taxon>
        <taxon>Microbacteriaceae</taxon>
        <taxon>Microbacterium</taxon>
    </lineage>
</organism>
<dbReference type="InterPro" id="IPR000182">
    <property type="entry name" value="GNAT_dom"/>
</dbReference>
<feature type="domain" description="N-acetyltransferase" evidence="1">
    <location>
        <begin position="9"/>
        <end position="166"/>
    </location>
</feature>
<keyword evidence="3" id="KW-1185">Reference proteome</keyword>
<sequence length="254" mass="27333">MPFPLQAGLRVESLHAAADYRDAAALYTRVFGYSGSDFGLNAHLLTALRKNGGSTIGAFDASDGDLIGFVYGFAATDASGAHFHYSQAAAVDPLHQGRGIGRQMKLAQREVARAWGQTRMRWTFDPLLTRNAHFNLVSLGANGVRFERDFYDRPDSDRLVVDWDLSGADDPYRDHRHRLAPVGLSGRFGDALDAGAGAVWVAVPEPRAPRAAGQDEKVRSGLEAALVGRRLVSCAAVDASTSAYLAVPMSREGS</sequence>
<dbReference type="PANTHER" id="PTHR41700">
    <property type="entry name" value="GCN5-RELATED N-ACETYLTRANSFERASE"/>
    <property type="match status" value="1"/>
</dbReference>
<dbReference type="PROSITE" id="PS51186">
    <property type="entry name" value="GNAT"/>
    <property type="match status" value="1"/>
</dbReference>
<dbReference type="EMBL" id="JAFLHG010000008">
    <property type="protein sequence ID" value="MBT8798370.1"/>
    <property type="molecule type" value="Genomic_DNA"/>
</dbReference>
<dbReference type="InterPro" id="IPR016181">
    <property type="entry name" value="Acyl_CoA_acyltransferase"/>
</dbReference>
<dbReference type="Proteomes" id="UP000740605">
    <property type="component" value="Unassembled WGS sequence"/>
</dbReference>
<name>A0ABS5XV23_9MICO</name>
<accession>A0ABS5XV23</accession>
<dbReference type="RefSeq" id="WP_215487607.1">
    <property type="nucleotide sequence ID" value="NZ_BAAAPJ010000006.1"/>
</dbReference>
<comment type="caution">
    <text evidence="2">The sequence shown here is derived from an EMBL/GenBank/DDBJ whole genome shotgun (WGS) entry which is preliminary data.</text>
</comment>